<evidence type="ECO:0000313" key="19">
    <source>
        <dbReference type="Proteomes" id="UP000234206"/>
    </source>
</evidence>
<evidence type="ECO:0000256" key="3">
    <source>
        <dbReference type="ARBA" id="ARBA00004931"/>
    </source>
</evidence>
<dbReference type="Gene3D" id="3.30.470.10">
    <property type="match status" value="1"/>
</dbReference>
<evidence type="ECO:0000256" key="15">
    <source>
        <dbReference type="RuleBase" id="RU004106"/>
    </source>
</evidence>
<dbReference type="Gene3D" id="3.20.10.10">
    <property type="entry name" value="D-amino Acid Aminotransferase, subunit A, domain 2"/>
    <property type="match status" value="1"/>
</dbReference>
<dbReference type="Pfam" id="PF01063">
    <property type="entry name" value="Aminotran_4"/>
    <property type="match status" value="1"/>
</dbReference>
<keyword evidence="10 17" id="KW-0100">Branched-chain amino acid biosynthesis</keyword>
<dbReference type="Proteomes" id="UP000234206">
    <property type="component" value="Unassembled WGS sequence"/>
</dbReference>
<keyword evidence="7 17" id="KW-0028">Amino-acid biosynthesis</keyword>
<accession>A0A2I1P9E7</accession>
<feature type="modified residue" description="N6-(pyridoxal phosphate)lysine" evidence="14">
    <location>
        <position position="205"/>
    </location>
</feature>
<dbReference type="SUPFAM" id="SSF56752">
    <property type="entry name" value="D-aminoacid aminotransferase-like PLP-dependent enzymes"/>
    <property type="match status" value="1"/>
</dbReference>
<dbReference type="GO" id="GO:0052654">
    <property type="term" value="F:L-leucine-2-oxoglutarate transaminase activity"/>
    <property type="evidence" value="ECO:0007669"/>
    <property type="project" value="RHEA"/>
</dbReference>
<comment type="pathway">
    <text evidence="3">Amino-acid biosynthesis; L-valine biosynthesis; L-valine from pyruvate: step 4/4.</text>
</comment>
<organism evidence="18 19">
    <name type="scientific">Kytococcus schroeteri</name>
    <dbReference type="NCBI Taxonomy" id="138300"/>
    <lineage>
        <taxon>Bacteria</taxon>
        <taxon>Bacillati</taxon>
        <taxon>Actinomycetota</taxon>
        <taxon>Actinomycetes</taxon>
        <taxon>Micrococcales</taxon>
        <taxon>Kytococcaceae</taxon>
        <taxon>Kytococcus</taxon>
    </lineage>
</organism>
<dbReference type="GO" id="GO:0009098">
    <property type="term" value="P:L-leucine biosynthetic process"/>
    <property type="evidence" value="ECO:0007669"/>
    <property type="project" value="UniProtKB-UniPathway"/>
</dbReference>
<evidence type="ECO:0000256" key="12">
    <source>
        <dbReference type="ARBA" id="ARBA00048798"/>
    </source>
</evidence>
<dbReference type="EC" id="2.6.1.42" evidence="17"/>
<keyword evidence="6 17" id="KW-0032">Aminotransferase</keyword>
<comment type="catalytic activity">
    <reaction evidence="11 17">
        <text>L-valine + 2-oxoglutarate = 3-methyl-2-oxobutanoate + L-glutamate</text>
        <dbReference type="Rhea" id="RHEA:24813"/>
        <dbReference type="ChEBI" id="CHEBI:11851"/>
        <dbReference type="ChEBI" id="CHEBI:16810"/>
        <dbReference type="ChEBI" id="CHEBI:29985"/>
        <dbReference type="ChEBI" id="CHEBI:57762"/>
        <dbReference type="EC" id="2.6.1.42"/>
    </reaction>
</comment>
<evidence type="ECO:0000256" key="6">
    <source>
        <dbReference type="ARBA" id="ARBA00022576"/>
    </source>
</evidence>
<comment type="catalytic activity">
    <reaction evidence="12 17">
        <text>L-isoleucine + 2-oxoglutarate = (S)-3-methyl-2-oxopentanoate + L-glutamate</text>
        <dbReference type="Rhea" id="RHEA:24801"/>
        <dbReference type="ChEBI" id="CHEBI:16810"/>
        <dbReference type="ChEBI" id="CHEBI:29985"/>
        <dbReference type="ChEBI" id="CHEBI:35146"/>
        <dbReference type="ChEBI" id="CHEBI:58045"/>
        <dbReference type="EC" id="2.6.1.42"/>
    </reaction>
</comment>
<evidence type="ECO:0000256" key="1">
    <source>
        <dbReference type="ARBA" id="ARBA00001933"/>
    </source>
</evidence>
<proteinExistence type="inferred from homology"/>
<keyword evidence="8 17" id="KW-0808">Transferase</keyword>
<dbReference type="InterPro" id="IPR043131">
    <property type="entry name" value="BCAT-like_N"/>
</dbReference>
<evidence type="ECO:0000256" key="4">
    <source>
        <dbReference type="ARBA" id="ARBA00005072"/>
    </source>
</evidence>
<dbReference type="InterPro" id="IPR001544">
    <property type="entry name" value="Aminotrans_IV"/>
</dbReference>
<dbReference type="NCBIfam" id="TIGR01123">
    <property type="entry name" value="ilvE_II"/>
    <property type="match status" value="1"/>
</dbReference>
<evidence type="ECO:0000256" key="13">
    <source>
        <dbReference type="ARBA" id="ARBA00049229"/>
    </source>
</evidence>
<evidence type="ECO:0000256" key="9">
    <source>
        <dbReference type="ARBA" id="ARBA00022898"/>
    </source>
</evidence>
<evidence type="ECO:0000313" key="18">
    <source>
        <dbReference type="EMBL" id="PKZ41247.1"/>
    </source>
</evidence>
<evidence type="ECO:0000256" key="2">
    <source>
        <dbReference type="ARBA" id="ARBA00004824"/>
    </source>
</evidence>
<name>A0A2I1P9E7_9MICO</name>
<keyword evidence="9 16" id="KW-0663">Pyridoxal phosphate</keyword>
<evidence type="ECO:0000256" key="7">
    <source>
        <dbReference type="ARBA" id="ARBA00022605"/>
    </source>
</evidence>
<comment type="similarity">
    <text evidence="5 15">Belongs to the class-IV pyridoxal-phosphate-dependent aminotransferase family.</text>
</comment>
<gene>
    <name evidence="18" type="ORF">CYJ76_08725</name>
</gene>
<evidence type="ECO:0000256" key="8">
    <source>
        <dbReference type="ARBA" id="ARBA00022679"/>
    </source>
</evidence>
<dbReference type="UniPathway" id="UPA00048">
    <property type="reaction ID" value="UER00073"/>
</dbReference>
<dbReference type="EMBL" id="PKIZ01000016">
    <property type="protein sequence ID" value="PKZ41247.1"/>
    <property type="molecule type" value="Genomic_DNA"/>
</dbReference>
<evidence type="ECO:0000256" key="10">
    <source>
        <dbReference type="ARBA" id="ARBA00023304"/>
    </source>
</evidence>
<comment type="cofactor">
    <cofactor evidence="1 16">
        <name>pyridoxal 5'-phosphate</name>
        <dbReference type="ChEBI" id="CHEBI:597326"/>
    </cofactor>
</comment>
<evidence type="ECO:0000256" key="14">
    <source>
        <dbReference type="PIRSR" id="PIRSR006468-1"/>
    </source>
</evidence>
<dbReference type="UniPathway" id="UPA00047">
    <property type="reaction ID" value="UER00058"/>
</dbReference>
<dbReference type="CDD" id="cd01557">
    <property type="entry name" value="BCAT_beta_family"/>
    <property type="match status" value="1"/>
</dbReference>
<dbReference type="InterPro" id="IPR033939">
    <property type="entry name" value="BCAT_family"/>
</dbReference>
<evidence type="ECO:0000256" key="16">
    <source>
        <dbReference type="RuleBase" id="RU004516"/>
    </source>
</evidence>
<keyword evidence="19" id="KW-1185">Reference proteome</keyword>
<reference evidence="18 19" key="1">
    <citation type="submission" date="2017-12" db="EMBL/GenBank/DDBJ databases">
        <title>Phylogenetic diversity of female urinary microbiome.</title>
        <authorList>
            <person name="Thomas-White K."/>
            <person name="Wolfe A.J."/>
        </authorList>
    </citation>
    <scope>NUCLEOTIDE SEQUENCE [LARGE SCALE GENOMIC DNA]</scope>
    <source>
        <strain evidence="18 19">UMB1298</strain>
    </source>
</reference>
<comment type="pathway">
    <text evidence="2">Amino-acid biosynthesis; L-isoleucine biosynthesis; L-isoleucine from 2-oxobutanoate: step 4/4.</text>
</comment>
<protein>
    <recommendedName>
        <fullName evidence="17">Branched-chain-amino-acid aminotransferase</fullName>
        <ecNumber evidence="17">2.6.1.42</ecNumber>
    </recommendedName>
</protein>
<dbReference type="AlphaFoldDB" id="A0A2I1P9E7"/>
<dbReference type="InterPro" id="IPR043132">
    <property type="entry name" value="BCAT-like_C"/>
</dbReference>
<dbReference type="InterPro" id="IPR036038">
    <property type="entry name" value="Aminotransferase-like"/>
</dbReference>
<dbReference type="GO" id="GO:0052655">
    <property type="term" value="F:L-valine-2-oxoglutarate transaminase activity"/>
    <property type="evidence" value="ECO:0007669"/>
    <property type="project" value="RHEA"/>
</dbReference>
<dbReference type="PANTHER" id="PTHR11825">
    <property type="entry name" value="SUBGROUP IIII AMINOTRANSFERASE"/>
    <property type="match status" value="1"/>
</dbReference>
<comment type="catalytic activity">
    <reaction evidence="13 17">
        <text>L-leucine + 2-oxoglutarate = 4-methyl-2-oxopentanoate + L-glutamate</text>
        <dbReference type="Rhea" id="RHEA:18321"/>
        <dbReference type="ChEBI" id="CHEBI:16810"/>
        <dbReference type="ChEBI" id="CHEBI:17865"/>
        <dbReference type="ChEBI" id="CHEBI:29985"/>
        <dbReference type="ChEBI" id="CHEBI:57427"/>
        <dbReference type="EC" id="2.6.1.42"/>
    </reaction>
</comment>
<evidence type="ECO:0000256" key="17">
    <source>
        <dbReference type="RuleBase" id="RU004517"/>
    </source>
</evidence>
<evidence type="ECO:0000256" key="5">
    <source>
        <dbReference type="ARBA" id="ARBA00009320"/>
    </source>
</evidence>
<dbReference type="RefSeq" id="WP_070704745.1">
    <property type="nucleotide sequence ID" value="NZ_JBHLVH010000004.1"/>
</dbReference>
<dbReference type="NCBIfam" id="NF009897">
    <property type="entry name" value="PRK13357.1"/>
    <property type="match status" value="1"/>
</dbReference>
<comment type="pathway">
    <text evidence="4">Amino-acid biosynthesis; L-leucine biosynthesis; L-leucine from 3-methyl-2-oxobutanoate: step 4/4.</text>
</comment>
<evidence type="ECO:0000256" key="11">
    <source>
        <dbReference type="ARBA" id="ARBA00048212"/>
    </source>
</evidence>
<dbReference type="GO" id="GO:0009099">
    <property type="term" value="P:L-valine biosynthetic process"/>
    <property type="evidence" value="ECO:0007669"/>
    <property type="project" value="UniProtKB-UniPathway"/>
</dbReference>
<dbReference type="UniPathway" id="UPA00049">
    <property type="reaction ID" value="UER00062"/>
</dbReference>
<dbReference type="InterPro" id="IPR018300">
    <property type="entry name" value="Aminotrans_IV_CS"/>
</dbReference>
<dbReference type="GO" id="GO:0009097">
    <property type="term" value="P:isoleucine biosynthetic process"/>
    <property type="evidence" value="ECO:0007669"/>
    <property type="project" value="UniProtKB-UniPathway"/>
</dbReference>
<dbReference type="InterPro" id="IPR005786">
    <property type="entry name" value="B_amino_transII"/>
</dbReference>
<dbReference type="PIRSF" id="PIRSF006468">
    <property type="entry name" value="BCAT1"/>
    <property type="match status" value="1"/>
</dbReference>
<dbReference type="PROSITE" id="PS00770">
    <property type="entry name" value="AA_TRANSFER_CLASS_4"/>
    <property type="match status" value="1"/>
</dbReference>
<dbReference type="OrthoDB" id="9804984at2"/>
<dbReference type="PANTHER" id="PTHR11825:SF44">
    <property type="entry name" value="BRANCHED-CHAIN-AMINO-ACID AMINOTRANSFERASE"/>
    <property type="match status" value="1"/>
</dbReference>
<dbReference type="GO" id="GO:0052656">
    <property type="term" value="F:L-isoleucine-2-oxoglutarate transaminase activity"/>
    <property type="evidence" value="ECO:0007669"/>
    <property type="project" value="RHEA"/>
</dbReference>
<sequence>MADRPEFVVAPTESPAPEADRLKVLEDPGFGVHFTDHMAVVDHTTADGWHNGRVVQYAPIALDPAACVLHYAQEIFEGMKAYRHADGSIWTFRPEKNAARLQRSARRLAMPEVPEEIFLEAIRQLAQIDQAWVPEAAEGSETSLYLRPFQIGTEAFLGVRPSQASQFYVIASPSGPYFPSGVKPVDIWVSRNYHRAGFGGTGFAKCGGNYAASLAAQVEAGEHGCAQVLFLDDREEKWVEELGGMNLFFVFSDGSIVTPPTSGTILEGVTRMSLVELGRDAGHEVTERPISLDEVTTGIADGTITEVFACGTAAVITPVGSFRTEEDTWTVGGEGRSEDLDESYPVTMTLRRTLTDIQYGRAEDTKGWMHRLV</sequence>
<comment type="caution">
    <text evidence="18">The sequence shown here is derived from an EMBL/GenBank/DDBJ whole genome shotgun (WGS) entry which is preliminary data.</text>
</comment>